<dbReference type="RefSeq" id="WP_155365460.1">
    <property type="nucleotide sequence ID" value="NZ_CP043930.1"/>
</dbReference>
<dbReference type="KEGG" id="gim:F1728_19360"/>
<dbReference type="AlphaFoldDB" id="A0A6I6AGM9"/>
<gene>
    <name evidence="1" type="ORF">F1728_19360</name>
</gene>
<reference evidence="1 2" key="1">
    <citation type="submission" date="2019-09" db="EMBL/GenBank/DDBJ databases">
        <title>Gimesia benthica sp. nov., a novel bacterium isolated from deep-sea water of the Northwest Indian Ocean.</title>
        <authorList>
            <person name="Dai X."/>
        </authorList>
    </citation>
    <scope>NUCLEOTIDE SEQUENCE [LARGE SCALE GENOMIC DNA]</scope>
    <source>
        <strain evidence="1 2">E7</strain>
    </source>
</reference>
<organism evidence="1 2">
    <name type="scientific">Gimesia benthica</name>
    <dbReference type="NCBI Taxonomy" id="2608982"/>
    <lineage>
        <taxon>Bacteria</taxon>
        <taxon>Pseudomonadati</taxon>
        <taxon>Planctomycetota</taxon>
        <taxon>Planctomycetia</taxon>
        <taxon>Planctomycetales</taxon>
        <taxon>Planctomycetaceae</taxon>
        <taxon>Gimesia</taxon>
    </lineage>
</organism>
<dbReference type="EMBL" id="CP043930">
    <property type="protein sequence ID" value="QGQ24712.1"/>
    <property type="molecule type" value="Genomic_DNA"/>
</dbReference>
<protein>
    <submittedName>
        <fullName evidence="1">Uncharacterized protein</fullName>
    </submittedName>
</protein>
<proteinExistence type="predicted"/>
<accession>A0A6I6AGM9</accession>
<name>A0A6I6AGM9_9PLAN</name>
<keyword evidence="2" id="KW-1185">Reference proteome</keyword>
<dbReference type="Proteomes" id="UP000427281">
    <property type="component" value="Chromosome"/>
</dbReference>
<evidence type="ECO:0000313" key="2">
    <source>
        <dbReference type="Proteomes" id="UP000427281"/>
    </source>
</evidence>
<evidence type="ECO:0000313" key="1">
    <source>
        <dbReference type="EMBL" id="QGQ24712.1"/>
    </source>
</evidence>
<sequence>MIIEQAFMKLPEILTGSRFPTQGYEGGIVGALSLALLQQLNACNINSPLAALQQERLYRKSDFWKMQAGKERHLRADLHLSLEGFRTASHALSSYGWRHNNWLEAKFFRTTTSAQMQNTAGLLADLIRLMTLVPIECSKDDTTKTNSGRYLLHVYLGQPKDYLSIRNKKKNIERAWLSPMLDYGRWDTNGYIKLADETDGILKFINPRLSDLKVRYVCTNLILEPIFDIELESFYCCILTRLDSFSVKLNQNTWTVKEDRTFSNSDSYKKISDYVGKYINIKEIEKMPVSEAEKSHEIGEIGGGVNLAGEAGISLTKANGEQG</sequence>